<reference evidence="2" key="1">
    <citation type="submission" date="2021-04" db="EMBL/GenBank/DDBJ databases">
        <authorList>
            <person name="Hornung B."/>
        </authorList>
    </citation>
    <scope>NUCLEOTIDE SEQUENCE</scope>
    <source>
        <strain evidence="2">G5G6</strain>
    </source>
</reference>
<protein>
    <submittedName>
        <fullName evidence="2">HAMP domain-containing histidine kinase</fullName>
    </submittedName>
</protein>
<dbReference type="EMBL" id="CAJQUM010000001">
    <property type="protein sequence ID" value="CAG4884233.1"/>
    <property type="molecule type" value="Genomic_DNA"/>
</dbReference>
<keyword evidence="2" id="KW-0808">Transferase</keyword>
<feature type="transmembrane region" description="Helical" evidence="1">
    <location>
        <begin position="69"/>
        <end position="86"/>
    </location>
</feature>
<evidence type="ECO:0000313" key="3">
    <source>
        <dbReference type="Proteomes" id="UP000742786"/>
    </source>
</evidence>
<comment type="caution">
    <text evidence="2">The sequence shown here is derived from an EMBL/GenBank/DDBJ whole genome shotgun (WGS) entry which is preliminary data.</text>
</comment>
<feature type="transmembrane region" description="Helical" evidence="1">
    <location>
        <begin position="211"/>
        <end position="233"/>
    </location>
</feature>
<dbReference type="SUPFAM" id="SSF55874">
    <property type="entry name" value="ATPase domain of HSP90 chaperone/DNA topoisomerase II/histidine kinase"/>
    <property type="match status" value="1"/>
</dbReference>
<feature type="transmembrane region" description="Helical" evidence="1">
    <location>
        <begin position="47"/>
        <end position="63"/>
    </location>
</feature>
<dbReference type="AlphaFoldDB" id="A0A916J6A4"/>
<keyword evidence="1" id="KW-1133">Transmembrane helix</keyword>
<name>A0A916J6A4_9PROT</name>
<feature type="transmembrane region" description="Helical" evidence="1">
    <location>
        <begin position="148"/>
        <end position="168"/>
    </location>
</feature>
<keyword evidence="3" id="KW-1185">Reference proteome</keyword>
<feature type="transmembrane region" description="Helical" evidence="1">
    <location>
        <begin position="118"/>
        <end position="136"/>
    </location>
</feature>
<evidence type="ECO:0000256" key="1">
    <source>
        <dbReference type="SAM" id="Phobius"/>
    </source>
</evidence>
<dbReference type="InterPro" id="IPR036890">
    <property type="entry name" value="HATPase_C_sf"/>
</dbReference>
<sequence length="574" mass="63959">MNSGGDHFSSPKAVQWLLSRRQFLLVLMFALLHLRLMPLIPPPYNRVPLLLHFALFLLWQPFINAQSRVSALHLVWIGIGIVIALLDAPSVLLVVWLILLGGIVGGRIFFFSQGGVKWFYLMSLSYLIVMLLFHVLPRIIPGSVANEALLSWLADYGGAMLLVFMVLLPEGSEQGAQREAIDLVYSLFVTLMLSVLVLGSTSLMLLRQIDYIQALITVIFTAAVMLLIASWLWNPVAGFSRLGAIASRYMLSIGLPFEKWLRSLADLAEEEEDPHRFLDRACHSLVEQLPWVVACSWSVGAARSDTRTGIEAGGVKTVFRQGELALTLATQQKLPPVMVWHFNLVTQLVARFYSEKKSSRQLREMAYMQAVHETGARVTHDVKNLLQSLHSLLFVIGSADDEANPKAQPLLRRQLPLITQRLQQTLDKLRAPDDAREEESMTGTRWWRELSARYEGRDISFELHGDPGGKLPSALFTSAAENLLQNALEKRAVEPHIDIVIALDMRGTQPVLSVRDSGSALPDELARDICLRPLASENGLGIGLYQLARLANMAGYALVLSSNLPGKVLFSLRY</sequence>
<dbReference type="RefSeq" id="WP_220636103.1">
    <property type="nucleotide sequence ID" value="NZ_CAJQUM010000001.1"/>
</dbReference>
<dbReference type="Gene3D" id="3.30.565.10">
    <property type="entry name" value="Histidine kinase-like ATPase, C-terminal domain"/>
    <property type="match status" value="1"/>
</dbReference>
<feature type="transmembrane region" description="Helical" evidence="1">
    <location>
        <begin position="180"/>
        <end position="199"/>
    </location>
</feature>
<keyword evidence="1" id="KW-0812">Transmembrane</keyword>
<organism evidence="2 3">
    <name type="scientific">Georgfuchsia toluolica</name>
    <dbReference type="NCBI Taxonomy" id="424218"/>
    <lineage>
        <taxon>Bacteria</taxon>
        <taxon>Pseudomonadati</taxon>
        <taxon>Pseudomonadota</taxon>
        <taxon>Betaproteobacteria</taxon>
        <taxon>Nitrosomonadales</taxon>
        <taxon>Sterolibacteriaceae</taxon>
        <taxon>Georgfuchsia</taxon>
    </lineage>
</organism>
<evidence type="ECO:0000313" key="2">
    <source>
        <dbReference type="EMBL" id="CAG4884233.1"/>
    </source>
</evidence>
<gene>
    <name evidence="2" type="ORF">GTOL_12116</name>
</gene>
<proteinExistence type="predicted"/>
<keyword evidence="2" id="KW-0418">Kinase</keyword>
<accession>A0A916J6A4</accession>
<keyword evidence="1" id="KW-0472">Membrane</keyword>
<dbReference type="GO" id="GO:0016301">
    <property type="term" value="F:kinase activity"/>
    <property type="evidence" value="ECO:0007669"/>
    <property type="project" value="UniProtKB-KW"/>
</dbReference>
<dbReference type="Proteomes" id="UP000742786">
    <property type="component" value="Unassembled WGS sequence"/>
</dbReference>